<evidence type="ECO:0000313" key="2">
    <source>
        <dbReference type="EMBL" id="CAB1453572.1"/>
    </source>
</evidence>
<proteinExistence type="predicted"/>
<dbReference type="Proteomes" id="UP001153269">
    <property type="component" value="Unassembled WGS sequence"/>
</dbReference>
<feature type="region of interest" description="Disordered" evidence="1">
    <location>
        <begin position="59"/>
        <end position="113"/>
    </location>
</feature>
<gene>
    <name evidence="2" type="ORF">PLEPLA_LOCUS41328</name>
</gene>
<feature type="compositionally biased region" description="Polar residues" evidence="1">
    <location>
        <begin position="87"/>
        <end position="100"/>
    </location>
</feature>
<comment type="caution">
    <text evidence="2">The sequence shown here is derived from an EMBL/GenBank/DDBJ whole genome shotgun (WGS) entry which is preliminary data.</text>
</comment>
<accession>A0A9N7Z8D1</accession>
<organism evidence="2 3">
    <name type="scientific">Pleuronectes platessa</name>
    <name type="common">European plaice</name>
    <dbReference type="NCBI Taxonomy" id="8262"/>
    <lineage>
        <taxon>Eukaryota</taxon>
        <taxon>Metazoa</taxon>
        <taxon>Chordata</taxon>
        <taxon>Craniata</taxon>
        <taxon>Vertebrata</taxon>
        <taxon>Euteleostomi</taxon>
        <taxon>Actinopterygii</taxon>
        <taxon>Neopterygii</taxon>
        <taxon>Teleostei</taxon>
        <taxon>Neoteleostei</taxon>
        <taxon>Acanthomorphata</taxon>
        <taxon>Carangaria</taxon>
        <taxon>Pleuronectiformes</taxon>
        <taxon>Pleuronectoidei</taxon>
        <taxon>Pleuronectidae</taxon>
        <taxon>Pleuronectes</taxon>
    </lineage>
</organism>
<dbReference type="EMBL" id="CADEAL010004177">
    <property type="protein sequence ID" value="CAB1453572.1"/>
    <property type="molecule type" value="Genomic_DNA"/>
</dbReference>
<feature type="compositionally biased region" description="Polar residues" evidence="1">
    <location>
        <begin position="60"/>
        <end position="78"/>
    </location>
</feature>
<protein>
    <submittedName>
        <fullName evidence="2">Uncharacterized protein</fullName>
    </submittedName>
</protein>
<reference evidence="2" key="1">
    <citation type="submission" date="2020-03" db="EMBL/GenBank/DDBJ databases">
        <authorList>
            <person name="Weist P."/>
        </authorList>
    </citation>
    <scope>NUCLEOTIDE SEQUENCE</scope>
</reference>
<dbReference type="AlphaFoldDB" id="A0A9N7Z8D1"/>
<keyword evidence="3" id="KW-1185">Reference proteome</keyword>
<evidence type="ECO:0000313" key="3">
    <source>
        <dbReference type="Proteomes" id="UP001153269"/>
    </source>
</evidence>
<name>A0A9N7Z8D1_PLEPL</name>
<sequence>MDPDAYRSSSKHPPRHLSALEPSAIRSEFCMSHSGLLHSDDPISSTSRKPAATATLEMGLQSSCASSKPTIRHQQPSHESVMYSVDGSANCQPPTSSANQRGEPGALFRTISQ</sequence>
<evidence type="ECO:0000256" key="1">
    <source>
        <dbReference type="SAM" id="MobiDB-lite"/>
    </source>
</evidence>